<reference evidence="1 2" key="1">
    <citation type="journal article" date="2020" name="Mol. Plant Pathol.">
        <title>Plasmid composition and the chpG gene determine the virulence level of Clavibacter capsici natural isolates in pepper.</title>
        <authorList>
            <person name="Hwang I.S."/>
            <person name="Lee H.M."/>
            <person name="Oh E.J."/>
            <person name="Lee S."/>
            <person name="Heu S."/>
            <person name="Oh C.S."/>
        </authorList>
    </citation>
    <scope>NUCLEOTIDE SEQUENCE [LARGE SCALE GENOMIC DNA]</scope>
    <source>
        <strain evidence="1 2">1101</strain>
    </source>
</reference>
<dbReference type="Proteomes" id="UP000503164">
    <property type="component" value="Plasmid pCM2_1101"/>
</dbReference>
<keyword evidence="1" id="KW-0614">Plasmid</keyword>
<sequence>MSAARTHTGGFAPSPPQEADDEVKRFRSGISAPVEVIHASGPVWAVDGRPLVVPTGDDVRRVVLDAAGRAAGSPALYRVTVVDGDRVTRVAVGPGGGSVADGADASLWAGPGDIAPSARAEAGPPVIALGCHPGAGTTSWARLLGVREATRDAAVDPEDRVLLVCRSVPAGLTQAKHAIRDLGRSRVGAVLVVADAPGRPIAEARREQRVVAGATHVVVAPWVPALRGAADVSPALADRVRRVTARVGRALEAATAAGEGVL</sequence>
<dbReference type="EMBL" id="CP048050">
    <property type="protein sequence ID" value="QIS46490.1"/>
    <property type="molecule type" value="Genomic_DNA"/>
</dbReference>
<name>A0AAE6XTU9_9MICO</name>
<evidence type="ECO:0000313" key="1">
    <source>
        <dbReference type="EMBL" id="QIS46490.1"/>
    </source>
</evidence>
<evidence type="ECO:0000313" key="2">
    <source>
        <dbReference type="Proteomes" id="UP000503164"/>
    </source>
</evidence>
<geneLocation type="plasmid" evidence="1 2">
    <name>pCM2_1101</name>
</geneLocation>
<accession>A0AAE6XTU9</accession>
<dbReference type="AlphaFoldDB" id="A0AAE6XTU9"/>
<protein>
    <submittedName>
        <fullName evidence="1">Uncharacterized protein</fullName>
    </submittedName>
</protein>
<dbReference type="RefSeq" id="WP_053775890.1">
    <property type="nucleotide sequence ID" value="NZ_CP012575.1"/>
</dbReference>
<organism evidence="1 2">
    <name type="scientific">Clavibacter capsici</name>
    <dbReference type="NCBI Taxonomy" id="1874630"/>
    <lineage>
        <taxon>Bacteria</taxon>
        <taxon>Bacillati</taxon>
        <taxon>Actinomycetota</taxon>
        <taxon>Actinomycetes</taxon>
        <taxon>Micrococcales</taxon>
        <taxon>Microbacteriaceae</taxon>
        <taxon>Clavibacter</taxon>
    </lineage>
</organism>
<gene>
    <name evidence="1" type="ORF">GW570_15010</name>
</gene>
<keyword evidence="2" id="KW-1185">Reference proteome</keyword>
<proteinExistence type="predicted"/>